<evidence type="ECO:0000256" key="2">
    <source>
        <dbReference type="ARBA" id="ARBA00022475"/>
    </source>
</evidence>
<accession>A0ABT1THA1</accession>
<dbReference type="PANTHER" id="PTHR33908:SF3">
    <property type="entry name" value="UNDECAPRENYL PHOSPHATE-ALPHA-4-AMINO-4-DEOXY-L-ARABINOSE ARABINOSYL TRANSFERASE"/>
    <property type="match status" value="1"/>
</dbReference>
<dbReference type="InterPro" id="IPR050297">
    <property type="entry name" value="LipidA_mod_glycosyltrf_83"/>
</dbReference>
<feature type="transmembrane region" description="Helical" evidence="8">
    <location>
        <begin position="85"/>
        <end position="106"/>
    </location>
</feature>
<feature type="transmembrane region" description="Helical" evidence="8">
    <location>
        <begin position="346"/>
        <end position="365"/>
    </location>
</feature>
<organism evidence="10 11">
    <name type="scientific">Methylomonas subterranea</name>
    <dbReference type="NCBI Taxonomy" id="2952225"/>
    <lineage>
        <taxon>Bacteria</taxon>
        <taxon>Pseudomonadati</taxon>
        <taxon>Pseudomonadota</taxon>
        <taxon>Gammaproteobacteria</taxon>
        <taxon>Methylococcales</taxon>
        <taxon>Methylococcaceae</taxon>
        <taxon>Methylomonas</taxon>
    </lineage>
</organism>
<gene>
    <name evidence="10" type="ORF">NP590_11970</name>
</gene>
<dbReference type="Pfam" id="PF13231">
    <property type="entry name" value="PMT_2"/>
    <property type="match status" value="1"/>
</dbReference>
<feature type="transmembrane region" description="Helical" evidence="8">
    <location>
        <begin position="404"/>
        <end position="423"/>
    </location>
</feature>
<feature type="transmembrane region" description="Helical" evidence="8">
    <location>
        <begin position="380"/>
        <end position="397"/>
    </location>
</feature>
<proteinExistence type="predicted"/>
<sequence length="525" mass="59640">MQKDLVYRWGIFPLWLLLTTTIFFRNPVPIDETRYLSVAWEMWLRGDFLVPYLNGHTYSHKPPLLFWLFESGWAIFGVNEWWPRLVGPICALLNLLMTRHLAFRIWPDQPMAALKAPWILLATLLWTLFASSTMFDTLLTCCVLLGMLGLIDAIRGNSLKGWSFFALSIGLGLLAKGPVIFLHLLPTALLVFVWAKPDYRFSKLWPACLALALLAGCAIALTWALPAALAGGAEYADAILWHQTADRTLGTKIHARPFPWYLYFLPLITFPWIAWPRLWQSLRATRIGGDVGLRFSLTWLAASFLVFSLLPSKQLHYLMPMLPALALFCARLLPHEEPERRVFADWLPAALISLTGLFLILLPRVPGLSALNWVQQVEPGWGLSVMAIGLLLSVVAVRYRRLPVAALSTGMVTAIFIGFIFFFRYTGLQYNLRPAADMLKQLNQQQIPTAFVGDYQGQLHFLGRITQPLEVIEHRQVADWAGRHPNGYLIYLEKTKPARADYLQPHREFWLFFKTAAEVLSADPA</sequence>
<dbReference type="EC" id="2.4.-.-" evidence="10"/>
<keyword evidence="4 10" id="KW-0808">Transferase</keyword>
<dbReference type="PANTHER" id="PTHR33908">
    <property type="entry name" value="MANNOSYLTRANSFERASE YKCB-RELATED"/>
    <property type="match status" value="1"/>
</dbReference>
<keyword evidence="5 8" id="KW-0812">Transmembrane</keyword>
<comment type="caution">
    <text evidence="10">The sequence shown here is derived from an EMBL/GenBank/DDBJ whole genome shotgun (WGS) entry which is preliminary data.</text>
</comment>
<evidence type="ECO:0000256" key="4">
    <source>
        <dbReference type="ARBA" id="ARBA00022679"/>
    </source>
</evidence>
<feature type="transmembrane region" description="Helical" evidence="8">
    <location>
        <begin position="204"/>
        <end position="225"/>
    </location>
</feature>
<feature type="transmembrane region" description="Helical" evidence="8">
    <location>
        <begin position="260"/>
        <end position="279"/>
    </location>
</feature>
<feature type="transmembrane region" description="Helical" evidence="8">
    <location>
        <begin position="163"/>
        <end position="192"/>
    </location>
</feature>
<dbReference type="GO" id="GO:0016757">
    <property type="term" value="F:glycosyltransferase activity"/>
    <property type="evidence" value="ECO:0007669"/>
    <property type="project" value="UniProtKB-KW"/>
</dbReference>
<feature type="transmembrane region" description="Helical" evidence="8">
    <location>
        <begin position="316"/>
        <end position="334"/>
    </location>
</feature>
<evidence type="ECO:0000256" key="8">
    <source>
        <dbReference type="SAM" id="Phobius"/>
    </source>
</evidence>
<dbReference type="Proteomes" id="UP001524499">
    <property type="component" value="Unassembled WGS sequence"/>
</dbReference>
<evidence type="ECO:0000256" key="5">
    <source>
        <dbReference type="ARBA" id="ARBA00022692"/>
    </source>
</evidence>
<evidence type="ECO:0000256" key="6">
    <source>
        <dbReference type="ARBA" id="ARBA00022989"/>
    </source>
</evidence>
<comment type="subcellular location">
    <subcellularLocation>
        <location evidence="1">Cell membrane</location>
        <topology evidence="1">Multi-pass membrane protein</topology>
    </subcellularLocation>
</comment>
<protein>
    <submittedName>
        <fullName evidence="10">Glycosyltransferase family 39 protein</fullName>
        <ecNumber evidence="10">2.4.-.-</ecNumber>
    </submittedName>
</protein>
<evidence type="ECO:0000313" key="10">
    <source>
        <dbReference type="EMBL" id="MCQ8104826.1"/>
    </source>
</evidence>
<evidence type="ECO:0000259" key="9">
    <source>
        <dbReference type="Pfam" id="PF13231"/>
    </source>
</evidence>
<feature type="transmembrane region" description="Helical" evidence="8">
    <location>
        <begin position="291"/>
        <end position="310"/>
    </location>
</feature>
<feature type="domain" description="Glycosyltransferase RgtA/B/C/D-like" evidence="9">
    <location>
        <begin position="60"/>
        <end position="223"/>
    </location>
</feature>
<dbReference type="InterPro" id="IPR038731">
    <property type="entry name" value="RgtA/B/C-like"/>
</dbReference>
<name>A0ABT1THA1_9GAMM</name>
<keyword evidence="6 8" id="KW-1133">Transmembrane helix</keyword>
<keyword evidence="3 10" id="KW-0328">Glycosyltransferase</keyword>
<keyword evidence="2" id="KW-1003">Cell membrane</keyword>
<keyword evidence="11" id="KW-1185">Reference proteome</keyword>
<evidence type="ECO:0000256" key="7">
    <source>
        <dbReference type="ARBA" id="ARBA00023136"/>
    </source>
</evidence>
<evidence type="ECO:0000256" key="3">
    <source>
        <dbReference type="ARBA" id="ARBA00022676"/>
    </source>
</evidence>
<feature type="transmembrane region" description="Helical" evidence="8">
    <location>
        <begin position="118"/>
        <end position="151"/>
    </location>
</feature>
<feature type="transmembrane region" description="Helical" evidence="8">
    <location>
        <begin position="6"/>
        <end position="24"/>
    </location>
</feature>
<dbReference type="EMBL" id="JANIBJ010000020">
    <property type="protein sequence ID" value="MCQ8104826.1"/>
    <property type="molecule type" value="Genomic_DNA"/>
</dbReference>
<evidence type="ECO:0000313" key="11">
    <source>
        <dbReference type="Proteomes" id="UP001524499"/>
    </source>
</evidence>
<keyword evidence="7 8" id="KW-0472">Membrane</keyword>
<dbReference type="RefSeq" id="WP_256602640.1">
    <property type="nucleotide sequence ID" value="NZ_JANIBJ010000020.1"/>
</dbReference>
<evidence type="ECO:0000256" key="1">
    <source>
        <dbReference type="ARBA" id="ARBA00004651"/>
    </source>
</evidence>
<reference evidence="10 11" key="1">
    <citation type="submission" date="2022-07" db="EMBL/GenBank/DDBJ databases">
        <title>Methylomonas rivi sp. nov., Methylomonas rosea sp. nov., Methylomonas aureus sp. nov. and Methylomonas subterranea sp. nov., four novel methanotrophs isolated from a freshwater creek and the deep terrestrial subsurface.</title>
        <authorList>
            <person name="Abin C."/>
            <person name="Sankaranarayanan K."/>
            <person name="Garner C."/>
            <person name="Sindelar R."/>
            <person name="Kotary K."/>
            <person name="Garner R."/>
            <person name="Barclay S."/>
            <person name="Lawson P."/>
            <person name="Krumholz L."/>
        </authorList>
    </citation>
    <scope>NUCLEOTIDE SEQUENCE [LARGE SCALE GENOMIC DNA]</scope>
    <source>
        <strain evidence="10 11">SURF-2</strain>
    </source>
</reference>